<dbReference type="GO" id="GO:0016491">
    <property type="term" value="F:oxidoreductase activity"/>
    <property type="evidence" value="ECO:0007669"/>
    <property type="project" value="UniProtKB-KW"/>
</dbReference>
<protein>
    <submittedName>
        <fullName evidence="6">FAD-binding type 2</fullName>
    </submittedName>
</protein>
<evidence type="ECO:0000256" key="3">
    <source>
        <dbReference type="ARBA" id="ARBA00022827"/>
    </source>
</evidence>
<dbReference type="InterPro" id="IPR050416">
    <property type="entry name" value="FAD-linked_Oxidoreductase"/>
</dbReference>
<evidence type="ECO:0000259" key="5">
    <source>
        <dbReference type="PROSITE" id="PS51387"/>
    </source>
</evidence>
<comment type="caution">
    <text evidence="6">The sequence shown here is derived from an EMBL/GenBank/DDBJ whole genome shotgun (WGS) entry which is preliminary data.</text>
</comment>
<reference evidence="6" key="1">
    <citation type="submission" date="2022-12" db="EMBL/GenBank/DDBJ databases">
        <authorList>
            <person name="Petersen C."/>
        </authorList>
    </citation>
    <scope>NUCLEOTIDE SEQUENCE</scope>
    <source>
        <strain evidence="6">IBT 29677</strain>
    </source>
</reference>
<dbReference type="Proteomes" id="UP001147747">
    <property type="component" value="Unassembled WGS sequence"/>
</dbReference>
<dbReference type="EMBL" id="JAPZBU010000009">
    <property type="protein sequence ID" value="KAJ5387061.1"/>
    <property type="molecule type" value="Genomic_DNA"/>
</dbReference>
<name>A0A9W9VPP5_9EURO</name>
<keyword evidence="3" id="KW-0274">FAD</keyword>
<dbReference type="PANTHER" id="PTHR42973">
    <property type="entry name" value="BINDING OXIDOREDUCTASE, PUTATIVE (AFU_ORTHOLOGUE AFUA_1G17690)-RELATED"/>
    <property type="match status" value="1"/>
</dbReference>
<accession>A0A9W9VPP5</accession>
<gene>
    <name evidence="6" type="ORF">N7509_009602</name>
</gene>
<dbReference type="Pfam" id="PF01565">
    <property type="entry name" value="FAD_binding_4"/>
    <property type="match status" value="1"/>
</dbReference>
<keyword evidence="4" id="KW-0560">Oxidoreductase</keyword>
<sequence>MEQISRLLLILQPSPATVTDVEAILQEFQALTDSEKDVRRLTTAEAVFPLVFSDDASLRADSTFPKRNNTVWSLNCQLSPGVIVVPRTSQDVGKALALCQALGIKFSIRGGGHLQNPGFTSNDGGVVISMKNFNGVTVSEDRSTANIGAGLTWSQVYRDLDAHGLGVTGGRVPEGKYGLSCNGIVEYEAVLADSTIVKANATENKDLFWALRGGGANFGIVTNFTMSTLPSEVWAEVRVFAPSQEDELLDAMMRFHEANEKDPNASLIFNAVPGATLLVLVYAESVDERPAVFDAFENIDAIAKMLPGNKYTIFQIMSALESSIATEPKKYTSPPSTLEGSHSGWLSDTLFLTSHDMRTMSSLPDLEVYRAANKCRYQQEELIKHIPGLKITFVIQPISSNAIKATNSGIGSPLGVSEQHQQWFLLMTEWSNHEDEAAVRDAARKIVDVAETTAKKNGTFLTFKYSNYSSRDQDPHSSYGAENLERLRKVASKVDPKGIFQSLQNGGWLVSQVGSKS</sequence>
<dbReference type="InterPro" id="IPR016169">
    <property type="entry name" value="FAD-bd_PCMH_sub2"/>
</dbReference>
<dbReference type="InterPro" id="IPR006094">
    <property type="entry name" value="Oxid_FAD_bind_N"/>
</dbReference>
<dbReference type="InterPro" id="IPR016166">
    <property type="entry name" value="FAD-bd_PCMH"/>
</dbReference>
<dbReference type="OrthoDB" id="2151789at2759"/>
<dbReference type="GeneID" id="81373219"/>
<dbReference type="InterPro" id="IPR036318">
    <property type="entry name" value="FAD-bd_PCMH-like_sf"/>
</dbReference>
<organism evidence="6 7">
    <name type="scientific">Penicillium cosmopolitanum</name>
    <dbReference type="NCBI Taxonomy" id="1131564"/>
    <lineage>
        <taxon>Eukaryota</taxon>
        <taxon>Fungi</taxon>
        <taxon>Dikarya</taxon>
        <taxon>Ascomycota</taxon>
        <taxon>Pezizomycotina</taxon>
        <taxon>Eurotiomycetes</taxon>
        <taxon>Eurotiomycetidae</taxon>
        <taxon>Eurotiales</taxon>
        <taxon>Aspergillaceae</taxon>
        <taxon>Penicillium</taxon>
    </lineage>
</organism>
<reference evidence="6" key="2">
    <citation type="journal article" date="2023" name="IMA Fungus">
        <title>Comparative genomic study of the Penicillium genus elucidates a diverse pangenome and 15 lateral gene transfer events.</title>
        <authorList>
            <person name="Petersen C."/>
            <person name="Sorensen T."/>
            <person name="Nielsen M.R."/>
            <person name="Sondergaard T.E."/>
            <person name="Sorensen J.L."/>
            <person name="Fitzpatrick D.A."/>
            <person name="Frisvad J.C."/>
            <person name="Nielsen K.L."/>
        </authorList>
    </citation>
    <scope>NUCLEOTIDE SEQUENCE</scope>
    <source>
        <strain evidence="6">IBT 29677</strain>
    </source>
</reference>
<dbReference type="Gene3D" id="3.30.465.10">
    <property type="match status" value="2"/>
</dbReference>
<dbReference type="RefSeq" id="XP_056484859.1">
    <property type="nucleotide sequence ID" value="XM_056634239.1"/>
</dbReference>
<keyword evidence="7" id="KW-1185">Reference proteome</keyword>
<evidence type="ECO:0000256" key="2">
    <source>
        <dbReference type="ARBA" id="ARBA00022630"/>
    </source>
</evidence>
<evidence type="ECO:0000313" key="7">
    <source>
        <dbReference type="Proteomes" id="UP001147747"/>
    </source>
</evidence>
<dbReference type="PANTHER" id="PTHR42973:SF54">
    <property type="entry name" value="FAD-BINDING PCMH-TYPE DOMAIN-CONTAINING PROTEIN"/>
    <property type="match status" value="1"/>
</dbReference>
<comment type="similarity">
    <text evidence="1">Belongs to the oxygen-dependent FAD-linked oxidoreductase family.</text>
</comment>
<evidence type="ECO:0000313" key="6">
    <source>
        <dbReference type="EMBL" id="KAJ5387061.1"/>
    </source>
</evidence>
<dbReference type="GO" id="GO:0071949">
    <property type="term" value="F:FAD binding"/>
    <property type="evidence" value="ECO:0007669"/>
    <property type="project" value="InterPro"/>
</dbReference>
<proteinExistence type="inferred from homology"/>
<dbReference type="Gene3D" id="3.40.462.20">
    <property type="match status" value="1"/>
</dbReference>
<evidence type="ECO:0000256" key="4">
    <source>
        <dbReference type="ARBA" id="ARBA00023002"/>
    </source>
</evidence>
<dbReference type="InterPro" id="IPR012951">
    <property type="entry name" value="BBE"/>
</dbReference>
<feature type="domain" description="FAD-binding PCMH-type" evidence="5">
    <location>
        <begin position="76"/>
        <end position="231"/>
    </location>
</feature>
<dbReference type="PROSITE" id="PS51387">
    <property type="entry name" value="FAD_PCMH"/>
    <property type="match status" value="1"/>
</dbReference>
<keyword evidence="2" id="KW-0285">Flavoprotein</keyword>
<dbReference type="Pfam" id="PF08031">
    <property type="entry name" value="BBE"/>
    <property type="match status" value="1"/>
</dbReference>
<evidence type="ECO:0000256" key="1">
    <source>
        <dbReference type="ARBA" id="ARBA00005466"/>
    </source>
</evidence>
<dbReference type="SUPFAM" id="SSF56176">
    <property type="entry name" value="FAD-binding/transporter-associated domain-like"/>
    <property type="match status" value="1"/>
</dbReference>
<dbReference type="AlphaFoldDB" id="A0A9W9VPP5"/>